<dbReference type="Proteomes" id="UP000774617">
    <property type="component" value="Unassembled WGS sequence"/>
</dbReference>
<accession>A0ABQ8G1L7</accession>
<evidence type="ECO:0000313" key="1">
    <source>
        <dbReference type="EMBL" id="KAH7042168.1"/>
    </source>
</evidence>
<sequence length="166" mass="17995">MLLTLQLLPVPPCPSAVVAQRTPLHCLLRPASPCMPTRSQPPPLAGRKTKPLNNEKTAPFQLRASRRYLRPLTAIPCLLSFPLLKRIGSPPWHSSSAVAAPATAMRINAVQHRVSTRPPALVFLPSSSRQCHQSGFGGPEPILRTLSPLQVSCWWMTGAASTEIDG</sequence>
<proteinExistence type="predicted"/>
<organism evidence="1 2">
    <name type="scientific">Macrophomina phaseolina</name>
    <dbReference type="NCBI Taxonomy" id="35725"/>
    <lineage>
        <taxon>Eukaryota</taxon>
        <taxon>Fungi</taxon>
        <taxon>Dikarya</taxon>
        <taxon>Ascomycota</taxon>
        <taxon>Pezizomycotina</taxon>
        <taxon>Dothideomycetes</taxon>
        <taxon>Dothideomycetes incertae sedis</taxon>
        <taxon>Botryosphaeriales</taxon>
        <taxon>Botryosphaeriaceae</taxon>
        <taxon>Macrophomina</taxon>
    </lineage>
</organism>
<name>A0ABQ8G1L7_9PEZI</name>
<keyword evidence="2" id="KW-1185">Reference proteome</keyword>
<dbReference type="EMBL" id="JAGTJR010000027">
    <property type="protein sequence ID" value="KAH7042168.1"/>
    <property type="molecule type" value="Genomic_DNA"/>
</dbReference>
<evidence type="ECO:0000313" key="2">
    <source>
        <dbReference type="Proteomes" id="UP000774617"/>
    </source>
</evidence>
<comment type="caution">
    <text evidence="1">The sequence shown here is derived from an EMBL/GenBank/DDBJ whole genome shotgun (WGS) entry which is preliminary data.</text>
</comment>
<protein>
    <submittedName>
        <fullName evidence="1">Uncharacterized protein</fullName>
    </submittedName>
</protein>
<reference evidence="1 2" key="1">
    <citation type="journal article" date="2021" name="Nat. Commun.">
        <title>Genetic determinants of endophytism in the Arabidopsis root mycobiome.</title>
        <authorList>
            <person name="Mesny F."/>
            <person name="Miyauchi S."/>
            <person name="Thiergart T."/>
            <person name="Pickel B."/>
            <person name="Atanasova L."/>
            <person name="Karlsson M."/>
            <person name="Huettel B."/>
            <person name="Barry K.W."/>
            <person name="Haridas S."/>
            <person name="Chen C."/>
            <person name="Bauer D."/>
            <person name="Andreopoulos W."/>
            <person name="Pangilinan J."/>
            <person name="LaButti K."/>
            <person name="Riley R."/>
            <person name="Lipzen A."/>
            <person name="Clum A."/>
            <person name="Drula E."/>
            <person name="Henrissat B."/>
            <person name="Kohler A."/>
            <person name="Grigoriev I.V."/>
            <person name="Martin F.M."/>
            <person name="Hacquard S."/>
        </authorList>
    </citation>
    <scope>NUCLEOTIDE SEQUENCE [LARGE SCALE GENOMIC DNA]</scope>
    <source>
        <strain evidence="1 2">MPI-SDFR-AT-0080</strain>
    </source>
</reference>
<gene>
    <name evidence="1" type="ORF">B0J12DRAFT_214903</name>
</gene>